<keyword evidence="3" id="KW-1185">Reference proteome</keyword>
<evidence type="ECO:0000256" key="1">
    <source>
        <dbReference type="SAM" id="MobiDB-lite"/>
    </source>
</evidence>
<evidence type="ECO:0000313" key="2">
    <source>
        <dbReference type="EMBL" id="MFC5381774.1"/>
    </source>
</evidence>
<feature type="region of interest" description="Disordered" evidence="1">
    <location>
        <begin position="198"/>
        <end position="245"/>
    </location>
</feature>
<evidence type="ECO:0000313" key="3">
    <source>
        <dbReference type="Proteomes" id="UP001596122"/>
    </source>
</evidence>
<name>A0ABW0GPA6_9MICO</name>
<dbReference type="InterPro" id="IPR011990">
    <property type="entry name" value="TPR-like_helical_dom_sf"/>
</dbReference>
<dbReference type="EMBL" id="JBHSLD010000012">
    <property type="protein sequence ID" value="MFC5381774.1"/>
    <property type="molecule type" value="Genomic_DNA"/>
</dbReference>
<dbReference type="RefSeq" id="WP_340271598.1">
    <property type="nucleotide sequence ID" value="NZ_JBBEOG010000013.1"/>
</dbReference>
<accession>A0ABW0GPA6</accession>
<feature type="compositionally biased region" description="Acidic residues" evidence="1">
    <location>
        <begin position="215"/>
        <end position="227"/>
    </location>
</feature>
<dbReference type="Proteomes" id="UP001596122">
    <property type="component" value="Unassembled WGS sequence"/>
</dbReference>
<gene>
    <name evidence="2" type="ORF">ACFPJ6_13370</name>
</gene>
<comment type="caution">
    <text evidence="2">The sequence shown here is derived from an EMBL/GenBank/DDBJ whole genome shotgun (WGS) entry which is preliminary data.</text>
</comment>
<protein>
    <recommendedName>
        <fullName evidence="4">Tetratricopeptide repeat protein</fullName>
    </recommendedName>
</protein>
<evidence type="ECO:0008006" key="4">
    <source>
        <dbReference type="Google" id="ProtNLM"/>
    </source>
</evidence>
<reference evidence="3" key="1">
    <citation type="journal article" date="2019" name="Int. J. Syst. Evol. Microbiol.">
        <title>The Global Catalogue of Microorganisms (GCM) 10K type strain sequencing project: providing services to taxonomists for standard genome sequencing and annotation.</title>
        <authorList>
            <consortium name="The Broad Institute Genomics Platform"/>
            <consortium name="The Broad Institute Genome Sequencing Center for Infectious Disease"/>
            <person name="Wu L."/>
            <person name="Ma J."/>
        </authorList>
    </citation>
    <scope>NUCLEOTIDE SEQUENCE [LARGE SCALE GENOMIC DNA]</scope>
    <source>
        <strain evidence="3">CCUG 43114</strain>
    </source>
</reference>
<dbReference type="SUPFAM" id="SSF48452">
    <property type="entry name" value="TPR-like"/>
    <property type="match status" value="1"/>
</dbReference>
<organism evidence="2 3">
    <name type="scientific">Aquipuribacter nitratireducens</name>
    <dbReference type="NCBI Taxonomy" id="650104"/>
    <lineage>
        <taxon>Bacteria</taxon>
        <taxon>Bacillati</taxon>
        <taxon>Actinomycetota</taxon>
        <taxon>Actinomycetes</taxon>
        <taxon>Micrococcales</taxon>
        <taxon>Intrasporangiaceae</taxon>
        <taxon>Aquipuribacter</taxon>
    </lineage>
</organism>
<proteinExistence type="predicted"/>
<sequence length="245" mass="26082">MPQAPPVPGWAQADALDRHVVREFESLGERRSEEIARRLVAAYVLADEGETEEALAHAAVVRVLGSRLAAAREAVGIVAYRCGAYEDALKDLKAARRISGRWDALPVMADCERGLGRPERALELAATPEAARLDRAGRVEMLLVAAGARQDLGQPDAAVLTLQVPELRATSDAEWHQRLLAGYAAALDAAGRSGEAAAWHERAASHPAAPRVPSEDDADIVDLDPAADDERPVDGDAAPEQTGRG</sequence>
<dbReference type="Gene3D" id="1.25.40.10">
    <property type="entry name" value="Tetratricopeptide repeat domain"/>
    <property type="match status" value="1"/>
</dbReference>